<dbReference type="Pfam" id="PF14090">
    <property type="entry name" value="HTH_39"/>
    <property type="match status" value="1"/>
</dbReference>
<gene>
    <name evidence="2" type="ORF">LCGC14_0364510</name>
</gene>
<comment type="caution">
    <text evidence="2">The sequence shown here is derived from an EMBL/GenBank/DDBJ whole genome shotgun (WGS) entry which is preliminary data.</text>
</comment>
<accession>A0A0F9TCQ3</accession>
<evidence type="ECO:0000313" key="2">
    <source>
        <dbReference type="EMBL" id="KKN76959.1"/>
    </source>
</evidence>
<dbReference type="AlphaFoldDB" id="A0A0F9TCQ3"/>
<reference evidence="2" key="1">
    <citation type="journal article" date="2015" name="Nature">
        <title>Complex archaea that bridge the gap between prokaryotes and eukaryotes.</title>
        <authorList>
            <person name="Spang A."/>
            <person name="Saw J.H."/>
            <person name="Jorgensen S.L."/>
            <person name="Zaremba-Niedzwiedzka K."/>
            <person name="Martijn J."/>
            <person name="Lind A.E."/>
            <person name="van Eijk R."/>
            <person name="Schleper C."/>
            <person name="Guy L."/>
            <person name="Ettema T.J."/>
        </authorList>
    </citation>
    <scope>NUCLEOTIDE SEQUENCE</scope>
</reference>
<organism evidence="2">
    <name type="scientific">marine sediment metagenome</name>
    <dbReference type="NCBI Taxonomy" id="412755"/>
    <lineage>
        <taxon>unclassified sequences</taxon>
        <taxon>metagenomes</taxon>
        <taxon>ecological metagenomes</taxon>
    </lineage>
</organism>
<name>A0A0F9TCQ3_9ZZZZ</name>
<protein>
    <recommendedName>
        <fullName evidence="1">Winged helix-turn-helix domain-containing protein</fullName>
    </recommendedName>
</protein>
<dbReference type="InterPro" id="IPR055245">
    <property type="entry name" value="HTH_proteobacteria"/>
</dbReference>
<proteinExistence type="predicted"/>
<feature type="domain" description="Winged helix-turn-helix" evidence="1">
    <location>
        <begin position="2"/>
        <end position="61"/>
    </location>
</feature>
<sequence length="62" mass="7170">MTQKNKIKQHLKKIGSITPLDALDLYDCFRLGARIWDLKEEGMNIITKINSGSKKYAIYSLR</sequence>
<dbReference type="EMBL" id="LAZR01000286">
    <property type="protein sequence ID" value="KKN76959.1"/>
    <property type="molecule type" value="Genomic_DNA"/>
</dbReference>
<evidence type="ECO:0000259" key="1">
    <source>
        <dbReference type="Pfam" id="PF14090"/>
    </source>
</evidence>